<evidence type="ECO:0000313" key="2">
    <source>
        <dbReference type="Proteomes" id="UP001597212"/>
    </source>
</evidence>
<sequence>MTAKLIILRGNSASGKTTLANKLAAKLPESQTLVLHQDMLRRDLLHASDHEGTLAVPLIKTLAEFGRQHYQYTIIEGILRRDVYGPMLKDVAATFAPSVWQYYLDLPFEETARRDRAKAVPFGEATLRSWWRDQDQLAGDEVLGGHSTSDLAEQIYREVMTHE</sequence>
<name>A0ABW4CVL9_9LACO</name>
<gene>
    <name evidence="1" type="ORF">ACFQ5K_08665</name>
</gene>
<reference evidence="2" key="1">
    <citation type="journal article" date="2019" name="Int. J. Syst. Evol. Microbiol.">
        <title>The Global Catalogue of Microorganisms (GCM) 10K type strain sequencing project: providing services to taxonomists for standard genome sequencing and annotation.</title>
        <authorList>
            <consortium name="The Broad Institute Genomics Platform"/>
            <consortium name="The Broad Institute Genome Sequencing Center for Infectious Disease"/>
            <person name="Wu L."/>
            <person name="Ma J."/>
        </authorList>
    </citation>
    <scope>NUCLEOTIDE SEQUENCE [LARGE SCALE GENOMIC DNA]</scope>
    <source>
        <strain evidence="2">CCM 8912</strain>
    </source>
</reference>
<dbReference type="Pfam" id="PF13671">
    <property type="entry name" value="AAA_33"/>
    <property type="match status" value="1"/>
</dbReference>
<dbReference type="Gene3D" id="3.40.50.300">
    <property type="entry name" value="P-loop containing nucleotide triphosphate hydrolases"/>
    <property type="match status" value="1"/>
</dbReference>
<dbReference type="InterPro" id="IPR027417">
    <property type="entry name" value="P-loop_NTPase"/>
</dbReference>
<organism evidence="1 2">
    <name type="scientific">Lacticaseibacillus hegangensis</name>
    <dbReference type="NCBI Taxonomy" id="2486010"/>
    <lineage>
        <taxon>Bacteria</taxon>
        <taxon>Bacillati</taxon>
        <taxon>Bacillota</taxon>
        <taxon>Bacilli</taxon>
        <taxon>Lactobacillales</taxon>
        <taxon>Lactobacillaceae</taxon>
        <taxon>Lacticaseibacillus</taxon>
    </lineage>
</organism>
<keyword evidence="2" id="KW-1185">Reference proteome</keyword>
<dbReference type="SUPFAM" id="SSF52540">
    <property type="entry name" value="P-loop containing nucleoside triphosphate hydrolases"/>
    <property type="match status" value="1"/>
</dbReference>
<comment type="caution">
    <text evidence="1">The sequence shown here is derived from an EMBL/GenBank/DDBJ whole genome shotgun (WGS) entry which is preliminary data.</text>
</comment>
<dbReference type="Proteomes" id="UP001597212">
    <property type="component" value="Unassembled WGS sequence"/>
</dbReference>
<protein>
    <submittedName>
        <fullName evidence="1">AAA family ATPase</fullName>
    </submittedName>
</protein>
<accession>A0ABW4CVL9</accession>
<proteinExistence type="predicted"/>
<dbReference type="NCBIfam" id="NF005255">
    <property type="entry name" value="PRK06762.2-2"/>
    <property type="match status" value="1"/>
</dbReference>
<dbReference type="EMBL" id="JBHTOK010000069">
    <property type="protein sequence ID" value="MFD1441442.1"/>
    <property type="molecule type" value="Genomic_DNA"/>
</dbReference>
<dbReference type="RefSeq" id="WP_164506213.1">
    <property type="nucleotide sequence ID" value="NZ_JBHTOK010000069.1"/>
</dbReference>
<evidence type="ECO:0000313" key="1">
    <source>
        <dbReference type="EMBL" id="MFD1441442.1"/>
    </source>
</evidence>